<proteinExistence type="predicted"/>
<reference evidence="6 7" key="1">
    <citation type="submission" date="2023-09" db="EMBL/GenBank/DDBJ databases">
        <authorList>
            <person name="Rey-Velasco X."/>
        </authorList>
    </citation>
    <scope>NUCLEOTIDE SEQUENCE [LARGE SCALE GENOMIC DNA]</scope>
    <source>
        <strain evidence="6 7">P385</strain>
    </source>
</reference>
<dbReference type="SUPFAM" id="SSF161084">
    <property type="entry name" value="MAPEG domain-like"/>
    <property type="match status" value="1"/>
</dbReference>
<accession>A0ABU3B680</accession>
<feature type="transmembrane region" description="Helical" evidence="5">
    <location>
        <begin position="112"/>
        <end position="128"/>
    </location>
</feature>
<keyword evidence="4 5" id="KW-0472">Membrane</keyword>
<protein>
    <submittedName>
        <fullName evidence="6">MAPEG family protein</fullName>
    </submittedName>
</protein>
<dbReference type="InterPro" id="IPR001129">
    <property type="entry name" value="Membr-assoc_MAPEG"/>
</dbReference>
<dbReference type="Proteomes" id="UP001259982">
    <property type="component" value="Unassembled WGS sequence"/>
</dbReference>
<evidence type="ECO:0000256" key="1">
    <source>
        <dbReference type="ARBA" id="ARBA00004370"/>
    </source>
</evidence>
<evidence type="ECO:0000256" key="5">
    <source>
        <dbReference type="SAM" id="Phobius"/>
    </source>
</evidence>
<sequence length="129" mass="14184">MTVETTVFVLTLGLGFFHILLMAGCNIPVHGLMPLLGARDNLPTSDNVFLNRAWRANDNFKETAIWALPLLVLVQVTGDANATTALGAWVYFWSRVVFVPLYFFGVHTLRTVAWAGGLVGIGMMAFQLL</sequence>
<dbReference type="EMBL" id="JAVRHY010000004">
    <property type="protein sequence ID" value="MDT0617950.1"/>
    <property type="molecule type" value="Genomic_DNA"/>
</dbReference>
<evidence type="ECO:0000256" key="2">
    <source>
        <dbReference type="ARBA" id="ARBA00022692"/>
    </source>
</evidence>
<comment type="subcellular location">
    <subcellularLocation>
        <location evidence="1">Membrane</location>
    </subcellularLocation>
</comment>
<dbReference type="Gene3D" id="1.20.120.550">
    <property type="entry name" value="Membrane associated eicosanoid/glutathione metabolism-like domain"/>
    <property type="match status" value="1"/>
</dbReference>
<keyword evidence="7" id="KW-1185">Reference proteome</keyword>
<comment type="caution">
    <text evidence="6">The sequence shown here is derived from an EMBL/GenBank/DDBJ whole genome shotgun (WGS) entry which is preliminary data.</text>
</comment>
<name>A0ABU3B680_9GAMM</name>
<evidence type="ECO:0000256" key="3">
    <source>
        <dbReference type="ARBA" id="ARBA00022989"/>
    </source>
</evidence>
<evidence type="ECO:0000256" key="4">
    <source>
        <dbReference type="ARBA" id="ARBA00023136"/>
    </source>
</evidence>
<dbReference type="RefSeq" id="WP_311657931.1">
    <property type="nucleotide sequence ID" value="NZ_JAVRHY010000004.1"/>
</dbReference>
<gene>
    <name evidence="6" type="ORF">RM531_05655</name>
</gene>
<evidence type="ECO:0000313" key="6">
    <source>
        <dbReference type="EMBL" id="MDT0617950.1"/>
    </source>
</evidence>
<dbReference type="InterPro" id="IPR023352">
    <property type="entry name" value="MAPEG-like_dom_sf"/>
</dbReference>
<feature type="transmembrane region" description="Helical" evidence="5">
    <location>
        <begin position="6"/>
        <end position="29"/>
    </location>
</feature>
<organism evidence="6 7">
    <name type="scientific">Spectribacter acetivorans</name>
    <dbReference type="NCBI Taxonomy" id="3075603"/>
    <lineage>
        <taxon>Bacteria</taxon>
        <taxon>Pseudomonadati</taxon>
        <taxon>Pseudomonadota</taxon>
        <taxon>Gammaproteobacteria</taxon>
        <taxon>Salinisphaerales</taxon>
        <taxon>Salinisphaeraceae</taxon>
        <taxon>Spectribacter</taxon>
    </lineage>
</organism>
<dbReference type="PANTHER" id="PTHR35371:SF1">
    <property type="entry name" value="BLR7753 PROTEIN"/>
    <property type="match status" value="1"/>
</dbReference>
<keyword evidence="3 5" id="KW-1133">Transmembrane helix</keyword>
<keyword evidence="2 5" id="KW-0812">Transmembrane</keyword>
<evidence type="ECO:0000313" key="7">
    <source>
        <dbReference type="Proteomes" id="UP001259982"/>
    </source>
</evidence>
<dbReference type="Pfam" id="PF01124">
    <property type="entry name" value="MAPEG"/>
    <property type="match status" value="1"/>
</dbReference>
<dbReference type="PANTHER" id="PTHR35371">
    <property type="entry name" value="INNER MEMBRANE PROTEIN"/>
    <property type="match status" value="1"/>
</dbReference>